<keyword evidence="2" id="KW-1185">Reference proteome</keyword>
<gene>
    <name evidence="1" type="ORF">GWI33_020734</name>
</gene>
<proteinExistence type="predicted"/>
<dbReference type="EMBL" id="JAACXV010014582">
    <property type="protein sequence ID" value="KAF7266002.1"/>
    <property type="molecule type" value="Genomic_DNA"/>
</dbReference>
<sequence>MKNITLFSCSSFSPAEASCSKSAPESTRPWTVNQEAAAARSCASYCEILAEEKASQFPCNGSVSGTVKKSEFNEKTAIIVAGPRCIAGRRRILRPVAASRRLTCTRPLSKDVSGTAARAGNAILPTRNVVSSPRRMGQAWRSYFSLKCPTRTWPTKKLCWADVYMA</sequence>
<name>A0A834HS00_RHYFE</name>
<reference evidence="1" key="1">
    <citation type="submission" date="2020-08" db="EMBL/GenBank/DDBJ databases">
        <title>Genome sequencing and assembly of the red palm weevil Rhynchophorus ferrugineus.</title>
        <authorList>
            <person name="Dias G.B."/>
            <person name="Bergman C.M."/>
            <person name="Manee M."/>
        </authorList>
    </citation>
    <scope>NUCLEOTIDE SEQUENCE</scope>
    <source>
        <strain evidence="1">AA-2017</strain>
        <tissue evidence="1">Whole larva</tissue>
    </source>
</reference>
<accession>A0A834HS00</accession>
<dbReference type="AlphaFoldDB" id="A0A834HS00"/>
<organism evidence="1 2">
    <name type="scientific">Rhynchophorus ferrugineus</name>
    <name type="common">Red palm weevil</name>
    <name type="synonym">Curculio ferrugineus</name>
    <dbReference type="NCBI Taxonomy" id="354439"/>
    <lineage>
        <taxon>Eukaryota</taxon>
        <taxon>Metazoa</taxon>
        <taxon>Ecdysozoa</taxon>
        <taxon>Arthropoda</taxon>
        <taxon>Hexapoda</taxon>
        <taxon>Insecta</taxon>
        <taxon>Pterygota</taxon>
        <taxon>Neoptera</taxon>
        <taxon>Endopterygota</taxon>
        <taxon>Coleoptera</taxon>
        <taxon>Polyphaga</taxon>
        <taxon>Cucujiformia</taxon>
        <taxon>Curculionidae</taxon>
        <taxon>Dryophthorinae</taxon>
        <taxon>Rhynchophorus</taxon>
    </lineage>
</organism>
<evidence type="ECO:0000313" key="2">
    <source>
        <dbReference type="Proteomes" id="UP000625711"/>
    </source>
</evidence>
<protein>
    <submittedName>
        <fullName evidence="1">Uncharacterized protein</fullName>
    </submittedName>
</protein>
<comment type="caution">
    <text evidence="1">The sequence shown here is derived from an EMBL/GenBank/DDBJ whole genome shotgun (WGS) entry which is preliminary data.</text>
</comment>
<evidence type="ECO:0000313" key="1">
    <source>
        <dbReference type="EMBL" id="KAF7266002.1"/>
    </source>
</evidence>
<dbReference type="Proteomes" id="UP000625711">
    <property type="component" value="Unassembled WGS sequence"/>
</dbReference>